<organism evidence="1 2">
    <name type="scientific">Massilia norwichensis</name>
    <dbReference type="NCBI Taxonomy" id="1442366"/>
    <lineage>
        <taxon>Bacteria</taxon>
        <taxon>Pseudomonadati</taxon>
        <taxon>Pseudomonadota</taxon>
        <taxon>Betaproteobacteria</taxon>
        <taxon>Burkholderiales</taxon>
        <taxon>Oxalobacteraceae</taxon>
        <taxon>Telluria group</taxon>
        <taxon>Massilia</taxon>
    </lineage>
</organism>
<dbReference type="EMBL" id="JANUGX010000029">
    <property type="protein sequence ID" value="MCS0591619.1"/>
    <property type="molecule type" value="Genomic_DNA"/>
</dbReference>
<name>A0ABT2ABP3_9BURK</name>
<gene>
    <name evidence="1" type="ORF">NX782_20720</name>
</gene>
<accession>A0ABT2ABP3</accession>
<proteinExistence type="predicted"/>
<dbReference type="Proteomes" id="UP001205560">
    <property type="component" value="Unassembled WGS sequence"/>
</dbReference>
<comment type="caution">
    <text evidence="1">The sequence shown here is derived from an EMBL/GenBank/DDBJ whole genome shotgun (WGS) entry which is preliminary data.</text>
</comment>
<keyword evidence="2" id="KW-1185">Reference proteome</keyword>
<evidence type="ECO:0000313" key="2">
    <source>
        <dbReference type="Proteomes" id="UP001205560"/>
    </source>
</evidence>
<protein>
    <submittedName>
        <fullName evidence="1">Uncharacterized protein</fullName>
    </submittedName>
</protein>
<reference evidence="1 2" key="1">
    <citation type="submission" date="2022-08" db="EMBL/GenBank/DDBJ databases">
        <title>Reclassification of Massilia species as members of the genera Telluria, Duganella, Pseudoduganella, Mokoshia gen. nov. and Zemynaea gen. nov. using orthogonal and non-orthogonal genome-based approaches.</title>
        <authorList>
            <person name="Bowman J.P."/>
        </authorList>
    </citation>
    <scope>NUCLEOTIDE SEQUENCE [LARGE SCALE GENOMIC DNA]</scope>
    <source>
        <strain evidence="1 2">LMG 28164</strain>
    </source>
</reference>
<evidence type="ECO:0000313" key="1">
    <source>
        <dbReference type="EMBL" id="MCS0591619.1"/>
    </source>
</evidence>
<sequence length="90" mass="9845">MKTLIIKDLSRTAELDRNDMAAVRGGHGKSMSMPWMPVYSPSYNSSIKTDQSLMQLQDVQNLTANGSAFVSGVHVTNNTDQFGQNNIAVL</sequence>
<dbReference type="RefSeq" id="WP_258847388.1">
    <property type="nucleotide sequence ID" value="NZ_JANUGX010000029.1"/>
</dbReference>